<keyword evidence="3" id="KW-1185">Reference proteome</keyword>
<name>A0ABT8F356_9BACT</name>
<dbReference type="InterPro" id="IPR010994">
    <property type="entry name" value="RuvA_2-like"/>
</dbReference>
<feature type="chain" id="PRO_5046430877" evidence="1">
    <location>
        <begin position="21"/>
        <end position="693"/>
    </location>
</feature>
<dbReference type="EMBL" id="JAUHJS010000002">
    <property type="protein sequence ID" value="MDN4164892.1"/>
    <property type="molecule type" value="Genomic_DNA"/>
</dbReference>
<gene>
    <name evidence="2" type="ORF">QWY31_05230</name>
</gene>
<accession>A0ABT8F356</accession>
<reference evidence="2" key="1">
    <citation type="submission" date="2023-06" db="EMBL/GenBank/DDBJ databases">
        <title>Cytophagales bacterium Strain LB-30, isolated from soil.</title>
        <authorList>
            <person name="Liu B."/>
        </authorList>
    </citation>
    <scope>NUCLEOTIDE SEQUENCE</scope>
    <source>
        <strain evidence="2">LB-30</strain>
    </source>
</reference>
<dbReference type="Proteomes" id="UP001168552">
    <property type="component" value="Unassembled WGS sequence"/>
</dbReference>
<proteinExistence type="predicted"/>
<evidence type="ECO:0000313" key="3">
    <source>
        <dbReference type="Proteomes" id="UP001168552"/>
    </source>
</evidence>
<organism evidence="2 3">
    <name type="scientific">Shiella aurantiaca</name>
    <dbReference type="NCBI Taxonomy" id="3058365"/>
    <lineage>
        <taxon>Bacteria</taxon>
        <taxon>Pseudomonadati</taxon>
        <taxon>Bacteroidota</taxon>
        <taxon>Cytophagia</taxon>
        <taxon>Cytophagales</taxon>
        <taxon>Shiellaceae</taxon>
        <taxon>Shiella</taxon>
    </lineage>
</organism>
<sequence>MKRLFLLLSIGCLWLTLAQAQEYPRKEIDLQSFIEELFQVQDEDLNYEDLYESLYTLYLNPLNLNTATRDELQALFILSTDQIESLLAHREKTGRLLSIYELQSVSGFDLTTIHRLLPFVTIDDTRYGDNRPLVRRILSEPNNYWIVRMERTLEEKKGFSPATLRSDSTLSTRYTGSAEKIFSRFRVSHSKDFSLGFTVEKDAGEALAWSPGNQQYGFDFNSAHFYLQNKGKFKSIALGDYQLQFGQGLVFGSGFSPGKGGETVSTTRRSTLGVRPFTSVLESTFLRGGAATYQVGAFDITAFYSHQRQDANLQTDTLENNDFFAGVQVTGFHRTPSELANKNAIGEQVAGGNVMYRSTNGRWQVGANYLYTAYDATIRRNPRKYNQFDFSGASNYVGGLYFAYIWQNLNFFGEYAQSASGGQGMVGGLVGSLGSKIDFSMVARNYERNFHSFYGAAFGEQTVNNNERGIYWGIKVSPISRFWITAYYDKFAFPWLTYRTDAPSEGAEHLLRFNYQPARRILLYAQFRQETKDRNTSRIDLPIKYVVEGRKRNAILNLDYAVNAFISLKSRMQVSDYLFEGNRTTGYTLMQDISFEKGPIRIATRYAMFDTEDYENRQYVYERDVLYGFSIPAYSGLGTRSYLVLQYNASRKLSFWARISRFNYLDRETVGSGLEETQGRFRTDIKLQVRYKF</sequence>
<evidence type="ECO:0000313" key="2">
    <source>
        <dbReference type="EMBL" id="MDN4164892.1"/>
    </source>
</evidence>
<dbReference type="RefSeq" id="WP_320003416.1">
    <property type="nucleotide sequence ID" value="NZ_JAUHJS010000002.1"/>
</dbReference>
<comment type="caution">
    <text evidence="2">The sequence shown here is derived from an EMBL/GenBank/DDBJ whole genome shotgun (WGS) entry which is preliminary data.</text>
</comment>
<keyword evidence="1" id="KW-0732">Signal</keyword>
<dbReference type="SUPFAM" id="SSF47781">
    <property type="entry name" value="RuvA domain 2-like"/>
    <property type="match status" value="1"/>
</dbReference>
<evidence type="ECO:0000256" key="1">
    <source>
        <dbReference type="SAM" id="SignalP"/>
    </source>
</evidence>
<feature type="signal peptide" evidence="1">
    <location>
        <begin position="1"/>
        <end position="20"/>
    </location>
</feature>
<protein>
    <submittedName>
        <fullName evidence="2">Helix-hairpin-helix domain-containing protein</fullName>
    </submittedName>
</protein>